<feature type="compositionally biased region" description="Acidic residues" evidence="6">
    <location>
        <begin position="556"/>
        <end position="569"/>
    </location>
</feature>
<comment type="similarity">
    <text evidence="2">Belongs to the SNU66/SART1 family.</text>
</comment>
<dbReference type="InterPro" id="IPR005011">
    <property type="entry name" value="SNU66/SART1"/>
</dbReference>
<dbReference type="GO" id="GO:0046540">
    <property type="term" value="C:U4/U6 x U5 tri-snRNP complex"/>
    <property type="evidence" value="ECO:0007669"/>
    <property type="project" value="InterPro"/>
</dbReference>
<keyword evidence="8" id="KW-1185">Reference proteome</keyword>
<feature type="region of interest" description="Disordered" evidence="6">
    <location>
        <begin position="206"/>
        <end position="225"/>
    </location>
</feature>
<dbReference type="AlphaFoldDB" id="A0A0G4EMA0"/>
<feature type="region of interest" description="Disordered" evidence="6">
    <location>
        <begin position="501"/>
        <end position="569"/>
    </location>
</feature>
<feature type="region of interest" description="Disordered" evidence="6">
    <location>
        <begin position="275"/>
        <end position="419"/>
    </location>
</feature>
<dbReference type="STRING" id="1169540.A0A0G4EMA0"/>
<feature type="compositionally biased region" description="Basic residues" evidence="6">
    <location>
        <begin position="123"/>
        <end position="134"/>
    </location>
</feature>
<dbReference type="GO" id="GO:0045292">
    <property type="term" value="P:mRNA cis splicing, via spliceosome"/>
    <property type="evidence" value="ECO:0007669"/>
    <property type="project" value="TreeGrafter"/>
</dbReference>
<name>A0A0G4EMA0_VITBC</name>
<feature type="compositionally biased region" description="Basic residues" evidence="6">
    <location>
        <begin position="297"/>
        <end position="309"/>
    </location>
</feature>
<evidence type="ECO:0000256" key="3">
    <source>
        <dbReference type="ARBA" id="ARBA00022664"/>
    </source>
</evidence>
<dbReference type="EMBL" id="CDMY01000267">
    <property type="protein sequence ID" value="CEL98289.1"/>
    <property type="molecule type" value="Genomic_DNA"/>
</dbReference>
<sequence length="706" mass="78550">MASGGGGGQGEIALSVEETNRLRAEIGLKPLKMDDTGGDKQKQPGDGVEEDQQQPDAQEMRERIAASRSRRARDEIAGGKGLGEILAGEEGGDAADWVAKMRQKEAAMQQEQPSEAAAAAAVPKKKERRARPKAPKMAAEDELAGLRVAHDMKAFGEVHEGEDVVLTLADKPIIGDDAELAEGPDELENIAIREKTALDKKLKDKEKTTVYDPTEDWQIGPDGLPRKKDVLEHYDEWAAESSKKKTKTPGGFFLSALVKGDADISPAKKLDLLTQSAQQSYSQPADFYTKEEMAKFNKPRRRKEKKNARRKVDWEELLGEGEEEDRDTGERHAGSRASQAQRMEAERPDSAAAVAQTLRQLDQSRGAAEGEAPPEDEDDRMLYEQLARQRRIALAQQEREKKPDEDLENGDGVGRGGAEEYVRKVIEGDLVKKEEEEDVEMKAEDEAAGVKKEDESNVELSAFTEFIKSLQTPEEKFSAIHSEGYTGSMLYRQQRLARQRKLESRIKGERAGQAEPASAPAAKEKAKERTKDKDDEQMADAAAAAGGAEEAAVGEGEGEEESDEDEDEELLNDSAMDVGLASALSFLKSRGELSDDAYRLKRHHPTLKPMHMATDKDDIKIEYRDDYGRVMNEKEAFQYISWTFHGKKPGKRKLERMMMKQQNEKRLKEMDPSEVMPTMRALKKMQEQEGAAHLRLTGTNNSLRNA</sequence>
<evidence type="ECO:0000256" key="5">
    <source>
        <dbReference type="ARBA" id="ARBA00023242"/>
    </source>
</evidence>
<dbReference type="GO" id="GO:0000481">
    <property type="term" value="P:maturation of 5S rRNA"/>
    <property type="evidence" value="ECO:0007669"/>
    <property type="project" value="TreeGrafter"/>
</dbReference>
<dbReference type="Pfam" id="PF03343">
    <property type="entry name" value="SART-1"/>
    <property type="match status" value="2"/>
</dbReference>
<feature type="region of interest" description="Disordered" evidence="6">
    <location>
        <begin position="685"/>
        <end position="706"/>
    </location>
</feature>
<feature type="compositionally biased region" description="Basic and acidic residues" evidence="6">
    <location>
        <begin position="522"/>
        <end position="536"/>
    </location>
</feature>
<accession>A0A0G4EMA0</accession>
<organism evidence="7 8">
    <name type="scientific">Vitrella brassicaformis (strain CCMP3155)</name>
    <dbReference type="NCBI Taxonomy" id="1169540"/>
    <lineage>
        <taxon>Eukaryota</taxon>
        <taxon>Sar</taxon>
        <taxon>Alveolata</taxon>
        <taxon>Colpodellida</taxon>
        <taxon>Vitrellaceae</taxon>
        <taxon>Vitrella</taxon>
    </lineage>
</organism>
<dbReference type="PANTHER" id="PTHR14152">
    <property type="entry name" value="SQUAMOUS CELL CARCINOMA ANTIGEN RECOGNISED BY CYTOTOXIC T LYMPHOCYTES"/>
    <property type="match status" value="1"/>
</dbReference>
<dbReference type="OMA" id="KRRDYTG"/>
<proteinExistence type="inferred from homology"/>
<dbReference type="InterPro" id="IPR045347">
    <property type="entry name" value="HIND"/>
</dbReference>
<dbReference type="Pfam" id="PF19252">
    <property type="entry name" value="HIND"/>
    <property type="match status" value="1"/>
</dbReference>
<dbReference type="VEuPathDB" id="CryptoDB:Vbra_7893"/>
<feature type="region of interest" description="Disordered" evidence="6">
    <location>
        <begin position="433"/>
        <end position="456"/>
    </location>
</feature>
<evidence type="ECO:0000313" key="8">
    <source>
        <dbReference type="Proteomes" id="UP000041254"/>
    </source>
</evidence>
<feature type="compositionally biased region" description="Low complexity" evidence="6">
    <location>
        <begin position="539"/>
        <end position="554"/>
    </location>
</feature>
<reference evidence="7 8" key="1">
    <citation type="submission" date="2014-11" db="EMBL/GenBank/DDBJ databases">
        <authorList>
            <person name="Zhu J."/>
            <person name="Qi W."/>
            <person name="Song R."/>
        </authorList>
    </citation>
    <scope>NUCLEOTIDE SEQUENCE [LARGE SCALE GENOMIC DNA]</scope>
</reference>
<feature type="compositionally biased region" description="Basic and acidic residues" evidence="6">
    <location>
        <begin position="501"/>
        <end position="512"/>
    </location>
</feature>
<keyword evidence="4" id="KW-0508">mRNA splicing</keyword>
<dbReference type="PhylomeDB" id="A0A0G4EMA0"/>
<feature type="region of interest" description="Disordered" evidence="6">
    <location>
        <begin position="25"/>
        <end position="139"/>
    </location>
</feature>
<protein>
    <recommendedName>
        <fullName evidence="9">SART-1 family protein</fullName>
    </recommendedName>
</protein>
<evidence type="ECO:0000256" key="4">
    <source>
        <dbReference type="ARBA" id="ARBA00023187"/>
    </source>
</evidence>
<dbReference type="InParanoid" id="A0A0G4EMA0"/>
<dbReference type="Proteomes" id="UP000041254">
    <property type="component" value="Unassembled WGS sequence"/>
</dbReference>
<dbReference type="PANTHER" id="PTHR14152:SF5">
    <property type="entry name" value="U4_U6.U5 TRI-SNRNP-ASSOCIATED PROTEIN 1"/>
    <property type="match status" value="1"/>
</dbReference>
<evidence type="ECO:0008006" key="9">
    <source>
        <dbReference type="Google" id="ProtNLM"/>
    </source>
</evidence>
<keyword evidence="5" id="KW-0539">Nucleus</keyword>
<dbReference type="OrthoDB" id="5583at2759"/>
<keyword evidence="3" id="KW-0507">mRNA processing</keyword>
<gene>
    <name evidence="7" type="ORF">Vbra_7893</name>
</gene>
<feature type="compositionally biased region" description="Basic and acidic residues" evidence="6">
    <location>
        <begin position="433"/>
        <end position="455"/>
    </location>
</feature>
<feature type="compositionally biased region" description="Acidic residues" evidence="6">
    <location>
        <begin position="315"/>
        <end position="327"/>
    </location>
</feature>
<evidence type="ECO:0000313" key="7">
    <source>
        <dbReference type="EMBL" id="CEL98289.1"/>
    </source>
</evidence>
<feature type="compositionally biased region" description="Low complexity" evidence="6">
    <location>
        <begin position="106"/>
        <end position="122"/>
    </location>
</feature>
<feature type="compositionally biased region" description="Polar residues" evidence="6">
    <location>
        <begin position="697"/>
        <end position="706"/>
    </location>
</feature>
<comment type="subcellular location">
    <subcellularLocation>
        <location evidence="1">Nucleus</location>
    </subcellularLocation>
</comment>
<evidence type="ECO:0000256" key="6">
    <source>
        <dbReference type="SAM" id="MobiDB-lite"/>
    </source>
</evidence>
<evidence type="ECO:0000256" key="1">
    <source>
        <dbReference type="ARBA" id="ARBA00004123"/>
    </source>
</evidence>
<evidence type="ECO:0000256" key="2">
    <source>
        <dbReference type="ARBA" id="ARBA00006076"/>
    </source>
</evidence>
<feature type="compositionally biased region" description="Basic and acidic residues" evidence="6">
    <location>
        <begin position="25"/>
        <end position="43"/>
    </location>
</feature>